<evidence type="ECO:0000256" key="9">
    <source>
        <dbReference type="ARBA" id="ARBA00022737"/>
    </source>
</evidence>
<dbReference type="PROSITE" id="PS50089">
    <property type="entry name" value="ZF_RING_2"/>
    <property type="match status" value="1"/>
</dbReference>
<dbReference type="PANTHER" id="PTHR11685">
    <property type="entry name" value="RBR FAMILY RING FINGER AND IBR DOMAIN-CONTAINING"/>
    <property type="match status" value="1"/>
</dbReference>
<dbReference type="UniPathway" id="UPA00143"/>
<comment type="function">
    <text evidence="3">Might act as an E3 ubiquitin-protein ligase, or as part of E3 complex, which accepts ubiquitin from specific E2 ubiquitin-conjugating enzymes and then transfers it to substrates.</text>
</comment>
<evidence type="ECO:0000256" key="8">
    <source>
        <dbReference type="ARBA" id="ARBA00022723"/>
    </source>
</evidence>
<protein>
    <recommendedName>
        <fullName evidence="6">RBR-type E3 ubiquitin transferase</fullName>
        <ecNumber evidence="6">2.3.2.31</ecNumber>
    </recommendedName>
</protein>
<dbReference type="InterPro" id="IPR017907">
    <property type="entry name" value="Znf_RING_CS"/>
</dbReference>
<gene>
    <name evidence="16" type="ORF">TorRG33x02_238870</name>
</gene>
<dbReference type="Pfam" id="PF00097">
    <property type="entry name" value="zf-C3HC4"/>
    <property type="match status" value="1"/>
</dbReference>
<evidence type="ECO:0000256" key="4">
    <source>
        <dbReference type="ARBA" id="ARBA00004906"/>
    </source>
</evidence>
<accession>A0A2P5DYD9</accession>
<dbReference type="Gene3D" id="3.30.40.10">
    <property type="entry name" value="Zinc/RING finger domain, C3HC4 (zinc finger)"/>
    <property type="match status" value="1"/>
</dbReference>
<proteinExistence type="inferred from homology"/>
<dbReference type="GO" id="GO:0016567">
    <property type="term" value="P:protein ubiquitination"/>
    <property type="evidence" value="ECO:0007669"/>
    <property type="project" value="UniProtKB-UniPathway"/>
</dbReference>
<evidence type="ECO:0000256" key="13">
    <source>
        <dbReference type="PROSITE-ProRule" id="PRU00175"/>
    </source>
</evidence>
<dbReference type="SMART" id="SM00647">
    <property type="entry name" value="IBR"/>
    <property type="match status" value="1"/>
</dbReference>
<keyword evidence="9" id="KW-0677">Repeat</keyword>
<dbReference type="InterPro" id="IPR031127">
    <property type="entry name" value="E3_UB_ligase_RBR"/>
</dbReference>
<reference evidence="17" key="1">
    <citation type="submission" date="2016-06" db="EMBL/GenBank/DDBJ databases">
        <title>Parallel loss of symbiosis genes in relatives of nitrogen-fixing non-legume Parasponia.</title>
        <authorList>
            <person name="Van Velzen R."/>
            <person name="Holmer R."/>
            <person name="Bu F."/>
            <person name="Rutten L."/>
            <person name="Van Zeijl A."/>
            <person name="Liu W."/>
            <person name="Santuari L."/>
            <person name="Cao Q."/>
            <person name="Sharma T."/>
            <person name="Shen D."/>
            <person name="Roswanjaya Y."/>
            <person name="Wardhani T."/>
            <person name="Kalhor M.S."/>
            <person name="Jansen J."/>
            <person name="Van den Hoogen J."/>
            <person name="Gungor B."/>
            <person name="Hartog M."/>
            <person name="Hontelez J."/>
            <person name="Verver J."/>
            <person name="Yang W.-C."/>
            <person name="Schijlen E."/>
            <person name="Repin R."/>
            <person name="Schilthuizen M."/>
            <person name="Schranz E."/>
            <person name="Heidstra R."/>
            <person name="Miyata K."/>
            <person name="Fedorova E."/>
            <person name="Kohlen W."/>
            <person name="Bisseling T."/>
            <person name="Smit S."/>
            <person name="Geurts R."/>
        </authorList>
    </citation>
    <scope>NUCLEOTIDE SEQUENCE [LARGE SCALE GENOMIC DNA]</scope>
    <source>
        <strain evidence="17">cv. RG33-2</strain>
    </source>
</reference>
<keyword evidence="17" id="KW-1185">Reference proteome</keyword>
<dbReference type="InterPro" id="IPR013083">
    <property type="entry name" value="Znf_RING/FYVE/PHD"/>
</dbReference>
<dbReference type="GO" id="GO:0008270">
    <property type="term" value="F:zinc ion binding"/>
    <property type="evidence" value="ECO:0007669"/>
    <property type="project" value="UniProtKB-KW"/>
</dbReference>
<keyword evidence="8" id="KW-0479">Metal-binding</keyword>
<dbReference type="InterPro" id="IPR002867">
    <property type="entry name" value="IBR_dom"/>
</dbReference>
<dbReference type="InterPro" id="IPR001841">
    <property type="entry name" value="Znf_RING"/>
</dbReference>
<organism evidence="16 17">
    <name type="scientific">Trema orientale</name>
    <name type="common">Charcoal tree</name>
    <name type="synonym">Celtis orientalis</name>
    <dbReference type="NCBI Taxonomy" id="63057"/>
    <lineage>
        <taxon>Eukaryota</taxon>
        <taxon>Viridiplantae</taxon>
        <taxon>Streptophyta</taxon>
        <taxon>Embryophyta</taxon>
        <taxon>Tracheophyta</taxon>
        <taxon>Spermatophyta</taxon>
        <taxon>Magnoliopsida</taxon>
        <taxon>eudicotyledons</taxon>
        <taxon>Gunneridae</taxon>
        <taxon>Pentapetalae</taxon>
        <taxon>rosids</taxon>
        <taxon>fabids</taxon>
        <taxon>Rosales</taxon>
        <taxon>Cannabaceae</taxon>
        <taxon>Trema</taxon>
    </lineage>
</organism>
<dbReference type="PROSITE" id="PS51873">
    <property type="entry name" value="TRIAD"/>
    <property type="match status" value="1"/>
</dbReference>
<dbReference type="GO" id="GO:0061630">
    <property type="term" value="F:ubiquitin protein ligase activity"/>
    <property type="evidence" value="ECO:0007669"/>
    <property type="project" value="UniProtKB-EC"/>
</dbReference>
<evidence type="ECO:0000256" key="3">
    <source>
        <dbReference type="ARBA" id="ARBA00003976"/>
    </source>
</evidence>
<feature type="domain" description="RING-type" evidence="15">
    <location>
        <begin position="24"/>
        <end position="203"/>
    </location>
</feature>
<name>A0A2P5DYD9_TREOI</name>
<dbReference type="CDD" id="cd22582">
    <property type="entry name" value="BRcat_RBR_unk"/>
    <property type="match status" value="1"/>
</dbReference>
<evidence type="ECO:0000256" key="6">
    <source>
        <dbReference type="ARBA" id="ARBA00012251"/>
    </source>
</evidence>
<evidence type="ECO:0000313" key="17">
    <source>
        <dbReference type="Proteomes" id="UP000237000"/>
    </source>
</evidence>
<dbReference type="SUPFAM" id="SSF57850">
    <property type="entry name" value="RING/U-box"/>
    <property type="match status" value="2"/>
</dbReference>
<evidence type="ECO:0000256" key="11">
    <source>
        <dbReference type="ARBA" id="ARBA00022786"/>
    </source>
</evidence>
<evidence type="ECO:0000259" key="14">
    <source>
        <dbReference type="PROSITE" id="PS50089"/>
    </source>
</evidence>
<dbReference type="InterPro" id="IPR044066">
    <property type="entry name" value="TRIAD_supradom"/>
</dbReference>
<dbReference type="PROSITE" id="PS00518">
    <property type="entry name" value="ZF_RING_1"/>
    <property type="match status" value="1"/>
</dbReference>
<dbReference type="SMART" id="SM00184">
    <property type="entry name" value="RING"/>
    <property type="match status" value="1"/>
</dbReference>
<dbReference type="STRING" id="63057.A0A2P5DYD9"/>
<dbReference type="EC" id="2.3.2.31" evidence="6"/>
<dbReference type="OrthoDB" id="10009520at2759"/>
<evidence type="ECO:0000256" key="7">
    <source>
        <dbReference type="ARBA" id="ARBA00022679"/>
    </source>
</evidence>
<evidence type="ECO:0000256" key="2">
    <source>
        <dbReference type="ARBA" id="ARBA00001947"/>
    </source>
</evidence>
<keyword evidence="10 13" id="KW-0863">Zinc-finger</keyword>
<comment type="similarity">
    <text evidence="5">Belongs to the RBR family. Ariadne subfamily.</text>
</comment>
<keyword evidence="11" id="KW-0833">Ubl conjugation pathway</keyword>
<evidence type="ECO:0000313" key="16">
    <source>
        <dbReference type="EMBL" id="PON78293.1"/>
    </source>
</evidence>
<dbReference type="InterPro" id="IPR018957">
    <property type="entry name" value="Znf_C3HC4_RING-type"/>
</dbReference>
<keyword evidence="16" id="KW-0436">Ligase</keyword>
<dbReference type="AlphaFoldDB" id="A0A2P5DYD9"/>
<dbReference type="GO" id="GO:0016874">
    <property type="term" value="F:ligase activity"/>
    <property type="evidence" value="ECO:0007669"/>
    <property type="project" value="UniProtKB-KW"/>
</dbReference>
<evidence type="ECO:0000256" key="5">
    <source>
        <dbReference type="ARBA" id="ARBA00005884"/>
    </source>
</evidence>
<keyword evidence="7" id="KW-0808">Transferase</keyword>
<dbReference type="Proteomes" id="UP000237000">
    <property type="component" value="Unassembled WGS sequence"/>
</dbReference>
<keyword evidence="12" id="KW-0862">Zinc</keyword>
<evidence type="ECO:0000259" key="15">
    <source>
        <dbReference type="PROSITE" id="PS51873"/>
    </source>
</evidence>
<feature type="domain" description="RING-type" evidence="14">
    <location>
        <begin position="28"/>
        <end position="73"/>
    </location>
</feature>
<dbReference type="FunFam" id="3.30.40.10:FF:000230">
    <property type="entry name" value="RBR-type E3 ubiquitin transferase"/>
    <property type="match status" value="1"/>
</dbReference>
<comment type="cofactor">
    <cofactor evidence="2">
        <name>Zn(2+)</name>
        <dbReference type="ChEBI" id="CHEBI:29105"/>
    </cofactor>
</comment>
<evidence type="ECO:0000256" key="10">
    <source>
        <dbReference type="ARBA" id="ARBA00022771"/>
    </source>
</evidence>
<evidence type="ECO:0000256" key="12">
    <source>
        <dbReference type="ARBA" id="ARBA00022833"/>
    </source>
</evidence>
<comment type="pathway">
    <text evidence="4">Protein modification; protein ubiquitination.</text>
</comment>
<evidence type="ECO:0000256" key="1">
    <source>
        <dbReference type="ARBA" id="ARBA00001798"/>
    </source>
</evidence>
<comment type="catalytic activity">
    <reaction evidence="1">
        <text>[E2 ubiquitin-conjugating enzyme]-S-ubiquitinyl-L-cysteine + [acceptor protein]-L-lysine = [E2 ubiquitin-conjugating enzyme]-L-cysteine + [acceptor protein]-N(6)-ubiquitinyl-L-lysine.</text>
        <dbReference type="EC" id="2.3.2.31"/>
    </reaction>
</comment>
<sequence length="203" mass="23011">MVGKEKELPENRNKKAEDSCSGRLLSFCGICMDKKTNTEMYRSNNCSHSYCQVCISNHVAAKISQNIMKVKCPDLVCNSFLEPQNCRSYIPQQVLDRWEAALCESVLGSKKIYCPFKDCSAPLVDDLGKVVATSAECPHCHRLFCARCRVPWHAGSECKSEDSAHQMDKKFMDLAKREKWQKCPNCAFYVQRTTGCESISCRL</sequence>
<dbReference type="InParanoid" id="A0A2P5DYD9"/>
<comment type="caution">
    <text evidence="16">The sequence shown here is derived from an EMBL/GenBank/DDBJ whole genome shotgun (WGS) entry which is preliminary data.</text>
</comment>
<dbReference type="Pfam" id="PF01485">
    <property type="entry name" value="IBR"/>
    <property type="match status" value="1"/>
</dbReference>
<dbReference type="EMBL" id="JXTC01000242">
    <property type="protein sequence ID" value="PON78293.1"/>
    <property type="molecule type" value="Genomic_DNA"/>
</dbReference>